<organism evidence="2">
    <name type="scientific">Sesamum latifolium</name>
    <dbReference type="NCBI Taxonomy" id="2727402"/>
    <lineage>
        <taxon>Eukaryota</taxon>
        <taxon>Viridiplantae</taxon>
        <taxon>Streptophyta</taxon>
        <taxon>Embryophyta</taxon>
        <taxon>Tracheophyta</taxon>
        <taxon>Spermatophyta</taxon>
        <taxon>Magnoliopsida</taxon>
        <taxon>eudicotyledons</taxon>
        <taxon>Gunneridae</taxon>
        <taxon>Pentapetalae</taxon>
        <taxon>asterids</taxon>
        <taxon>lamiids</taxon>
        <taxon>Lamiales</taxon>
        <taxon>Pedaliaceae</taxon>
        <taxon>Sesamum</taxon>
    </lineage>
</organism>
<dbReference type="EMBL" id="JACGWN010000003">
    <property type="protein sequence ID" value="KAL0454139.1"/>
    <property type="molecule type" value="Genomic_DNA"/>
</dbReference>
<evidence type="ECO:0000256" key="1">
    <source>
        <dbReference type="SAM" id="Coils"/>
    </source>
</evidence>
<dbReference type="AlphaFoldDB" id="A0AAW2XLW4"/>
<sequence>MVNFDFDSWNLDPEDLKLELQARKQREASLEAALAEKEILEDEYRKKIEEAKKREAALENDLANMWVLVAQLKKEGNVMQEQKMNDRQNEDINQISDLKVADVDIDPILKDRQALDNSTAGSNIPKEEPLVVRLKARMQEMKEKELRYTGNGDANSHVCKCASHVRLHVLNVQFVGQILQIGFLPLLDVAVHTV</sequence>
<gene>
    <name evidence="2" type="ORF">Slati_0753100</name>
</gene>
<evidence type="ECO:0000313" key="2">
    <source>
        <dbReference type="EMBL" id="KAL0454139.1"/>
    </source>
</evidence>
<name>A0AAW2XLW4_9LAMI</name>
<protein>
    <submittedName>
        <fullName evidence="2">Kinesin-like protein KIN-7D, mitochondrial</fullName>
    </submittedName>
</protein>
<reference evidence="2" key="1">
    <citation type="submission" date="2020-06" db="EMBL/GenBank/DDBJ databases">
        <authorList>
            <person name="Li T."/>
            <person name="Hu X."/>
            <person name="Zhang T."/>
            <person name="Song X."/>
            <person name="Zhang H."/>
            <person name="Dai N."/>
            <person name="Sheng W."/>
            <person name="Hou X."/>
            <person name="Wei L."/>
        </authorList>
    </citation>
    <scope>NUCLEOTIDE SEQUENCE</scope>
    <source>
        <strain evidence="2">KEN1</strain>
        <tissue evidence="2">Leaf</tissue>
    </source>
</reference>
<reference evidence="2" key="2">
    <citation type="journal article" date="2024" name="Plant">
        <title>Genomic evolution and insights into agronomic trait innovations of Sesamum species.</title>
        <authorList>
            <person name="Miao H."/>
            <person name="Wang L."/>
            <person name="Qu L."/>
            <person name="Liu H."/>
            <person name="Sun Y."/>
            <person name="Le M."/>
            <person name="Wang Q."/>
            <person name="Wei S."/>
            <person name="Zheng Y."/>
            <person name="Lin W."/>
            <person name="Duan Y."/>
            <person name="Cao H."/>
            <person name="Xiong S."/>
            <person name="Wang X."/>
            <person name="Wei L."/>
            <person name="Li C."/>
            <person name="Ma Q."/>
            <person name="Ju M."/>
            <person name="Zhao R."/>
            <person name="Li G."/>
            <person name="Mu C."/>
            <person name="Tian Q."/>
            <person name="Mei H."/>
            <person name="Zhang T."/>
            <person name="Gao T."/>
            <person name="Zhang H."/>
        </authorList>
    </citation>
    <scope>NUCLEOTIDE SEQUENCE</scope>
    <source>
        <strain evidence="2">KEN1</strain>
    </source>
</reference>
<feature type="coiled-coil region" evidence="1">
    <location>
        <begin position="23"/>
        <end position="61"/>
    </location>
</feature>
<comment type="caution">
    <text evidence="2">The sequence shown here is derived from an EMBL/GenBank/DDBJ whole genome shotgun (WGS) entry which is preliminary data.</text>
</comment>
<proteinExistence type="predicted"/>
<accession>A0AAW2XLW4</accession>
<keyword evidence="1" id="KW-0175">Coiled coil</keyword>